<comment type="catalytic activity">
    <reaction evidence="10">
        <text>a lipid X + a UDP-2-N,3-O-bis[(3R)-3-hydroxyacyl]-alpha-D-glucosamine = a lipid A disaccharide + UDP + H(+)</text>
        <dbReference type="Rhea" id="RHEA:67828"/>
        <dbReference type="ChEBI" id="CHEBI:15378"/>
        <dbReference type="ChEBI" id="CHEBI:58223"/>
        <dbReference type="ChEBI" id="CHEBI:137748"/>
        <dbReference type="ChEBI" id="CHEBI:176338"/>
        <dbReference type="ChEBI" id="CHEBI:176343"/>
        <dbReference type="EC" id="2.4.1.182"/>
    </reaction>
</comment>
<organism evidence="12 13">
    <name type="scientific">Parvularcula mediterranea</name>
    <dbReference type="NCBI Taxonomy" id="2732508"/>
    <lineage>
        <taxon>Bacteria</taxon>
        <taxon>Pseudomonadati</taxon>
        <taxon>Pseudomonadota</taxon>
        <taxon>Alphaproteobacteria</taxon>
        <taxon>Parvularculales</taxon>
        <taxon>Parvularculaceae</taxon>
        <taxon>Parvularcula</taxon>
    </lineage>
</organism>
<dbReference type="SUPFAM" id="SSF53756">
    <property type="entry name" value="UDP-Glycosyltransferase/glycogen phosphorylase"/>
    <property type="match status" value="1"/>
</dbReference>
<dbReference type="NCBIfam" id="TIGR00215">
    <property type="entry name" value="lpxB"/>
    <property type="match status" value="1"/>
</dbReference>
<gene>
    <name evidence="12" type="primary">lpxB</name>
    <name evidence="12" type="ORF">HK107_10180</name>
</gene>
<reference evidence="12 13" key="1">
    <citation type="submission" date="2020-05" db="EMBL/GenBank/DDBJ databases">
        <title>Parvularcula mediterraneae sp. nov., isolated from polypropylene straw from shallow seawater of the seashore of Laganas in Zakynthos island, Greece.</title>
        <authorList>
            <person name="Szabo I."/>
            <person name="Al-Omari J."/>
            <person name="Rado J."/>
            <person name="Szerdahelyi G.S."/>
        </authorList>
    </citation>
    <scope>NUCLEOTIDE SEQUENCE [LARGE SCALE GENOMIC DNA]</scope>
    <source>
        <strain evidence="12 13">ZS-1/3</strain>
    </source>
</reference>
<evidence type="ECO:0000256" key="2">
    <source>
        <dbReference type="ARBA" id="ARBA00007868"/>
    </source>
</evidence>
<evidence type="ECO:0000313" key="12">
    <source>
        <dbReference type="EMBL" id="NNU16688.1"/>
    </source>
</evidence>
<dbReference type="Pfam" id="PF02684">
    <property type="entry name" value="LpxB"/>
    <property type="match status" value="1"/>
</dbReference>
<dbReference type="AlphaFoldDB" id="A0A7Y3W5N7"/>
<evidence type="ECO:0000256" key="5">
    <source>
        <dbReference type="ARBA" id="ARBA00022516"/>
    </source>
</evidence>
<sequence>MTTILLTAAEPSGDAMGASLMKALGAARDGLRFVGGGGEAMKAAGLVDPVSTDSLAVMGPVDAIAALPRAKKLANRIGLMAKKEQPDVAVLIDSWAFSKIVAKEIKRHSPHTKLVKLAVPQVWASRPERAKVAAEMFDLLLCLLPFEPQWFEQHGGKAVFVGNPNFQAAASTPRSGPGFRARYGIGDAPLLLLLPGSRQGEVKRLLPVFAEILDEVRAKTPGLRIAVITAASVEAKVKEEASKWEGDIIIVPPTERFDAFDAGDVALAASGTVTTELALTGTPMVVAYKVGPVVAYWAKRVITTPYVTVLNVAAKQEIIPERLQDDCMPAQLCADVTRLFHDDDERRKQISAFRRLLPELIGSEDPSVAATREILALIDGDDSGDLDSGAQG</sequence>
<evidence type="ECO:0000256" key="4">
    <source>
        <dbReference type="ARBA" id="ARBA00020902"/>
    </source>
</evidence>
<dbReference type="GO" id="GO:0005543">
    <property type="term" value="F:phospholipid binding"/>
    <property type="evidence" value="ECO:0007669"/>
    <property type="project" value="TreeGrafter"/>
</dbReference>
<dbReference type="GO" id="GO:0008915">
    <property type="term" value="F:lipid-A-disaccharide synthase activity"/>
    <property type="evidence" value="ECO:0007669"/>
    <property type="project" value="UniProtKB-UniRule"/>
</dbReference>
<evidence type="ECO:0000256" key="11">
    <source>
        <dbReference type="NCBIfam" id="TIGR00215"/>
    </source>
</evidence>
<evidence type="ECO:0000256" key="10">
    <source>
        <dbReference type="ARBA" id="ARBA00048975"/>
    </source>
</evidence>
<keyword evidence="6" id="KW-0441">Lipid A biosynthesis</keyword>
<dbReference type="PANTHER" id="PTHR30372:SF4">
    <property type="entry name" value="LIPID-A-DISACCHARIDE SYNTHASE, MITOCHONDRIAL-RELATED"/>
    <property type="match status" value="1"/>
</dbReference>
<evidence type="ECO:0000256" key="7">
    <source>
        <dbReference type="ARBA" id="ARBA00022676"/>
    </source>
</evidence>
<name>A0A7Y3W5N7_9PROT</name>
<evidence type="ECO:0000256" key="8">
    <source>
        <dbReference type="ARBA" id="ARBA00022679"/>
    </source>
</evidence>
<evidence type="ECO:0000256" key="1">
    <source>
        <dbReference type="ARBA" id="ARBA00002056"/>
    </source>
</evidence>
<protein>
    <recommendedName>
        <fullName evidence="4 11">Lipid-A-disaccharide synthase</fullName>
        <ecNumber evidence="3 11">2.4.1.182</ecNumber>
    </recommendedName>
</protein>
<dbReference type="EC" id="2.4.1.182" evidence="3 11"/>
<dbReference type="PANTHER" id="PTHR30372">
    <property type="entry name" value="LIPID-A-DISACCHARIDE SYNTHASE"/>
    <property type="match status" value="1"/>
</dbReference>
<dbReference type="Proteomes" id="UP000536835">
    <property type="component" value="Unassembled WGS sequence"/>
</dbReference>
<proteinExistence type="inferred from homology"/>
<dbReference type="GO" id="GO:0009245">
    <property type="term" value="P:lipid A biosynthetic process"/>
    <property type="evidence" value="ECO:0007669"/>
    <property type="project" value="UniProtKB-UniRule"/>
</dbReference>
<comment type="similarity">
    <text evidence="2">Belongs to the LpxB family.</text>
</comment>
<evidence type="ECO:0000256" key="9">
    <source>
        <dbReference type="ARBA" id="ARBA00023098"/>
    </source>
</evidence>
<evidence type="ECO:0000256" key="6">
    <source>
        <dbReference type="ARBA" id="ARBA00022556"/>
    </source>
</evidence>
<comment type="function">
    <text evidence="1">Condensation of UDP-2,3-diacylglucosamine and 2,3-diacylglucosamine-1-phosphate to form lipid A disaccharide, a precursor of lipid A, a phosphorylated glycolipid that anchors the lipopolysaccharide to the outer membrane of the cell.</text>
</comment>
<evidence type="ECO:0000313" key="13">
    <source>
        <dbReference type="Proteomes" id="UP000536835"/>
    </source>
</evidence>
<comment type="caution">
    <text evidence="12">The sequence shown here is derived from an EMBL/GenBank/DDBJ whole genome shotgun (WGS) entry which is preliminary data.</text>
</comment>
<dbReference type="EMBL" id="JABFCX010000003">
    <property type="protein sequence ID" value="NNU16688.1"/>
    <property type="molecule type" value="Genomic_DNA"/>
</dbReference>
<dbReference type="InterPro" id="IPR003835">
    <property type="entry name" value="Glyco_trans_19"/>
</dbReference>
<dbReference type="RefSeq" id="WP_173199387.1">
    <property type="nucleotide sequence ID" value="NZ_JABFCX010000003.1"/>
</dbReference>
<keyword evidence="8 12" id="KW-0808">Transferase</keyword>
<dbReference type="GO" id="GO:0016020">
    <property type="term" value="C:membrane"/>
    <property type="evidence" value="ECO:0007669"/>
    <property type="project" value="GOC"/>
</dbReference>
<keyword evidence="7 12" id="KW-0328">Glycosyltransferase</keyword>
<keyword evidence="5" id="KW-0444">Lipid biosynthesis</keyword>
<accession>A0A7Y3W5N7</accession>
<keyword evidence="9" id="KW-0443">Lipid metabolism</keyword>
<evidence type="ECO:0000256" key="3">
    <source>
        <dbReference type="ARBA" id="ARBA00012687"/>
    </source>
</evidence>
<keyword evidence="13" id="KW-1185">Reference proteome</keyword>